<reference evidence="2 3" key="1">
    <citation type="submission" date="2018-02" db="EMBL/GenBank/DDBJ databases">
        <title>Novel Leptospira species isolated from soil and water in Japan.</title>
        <authorList>
            <person name="Nakao R."/>
            <person name="Masuzawa T."/>
        </authorList>
    </citation>
    <scope>NUCLEOTIDE SEQUENCE [LARGE SCALE GENOMIC DNA]</scope>
    <source>
        <strain evidence="2 3">YH101</strain>
    </source>
</reference>
<evidence type="ECO:0000313" key="3">
    <source>
        <dbReference type="Proteomes" id="UP000245133"/>
    </source>
</evidence>
<evidence type="ECO:0000256" key="1">
    <source>
        <dbReference type="SAM" id="MobiDB-lite"/>
    </source>
</evidence>
<keyword evidence="3" id="KW-1185">Reference proteome</keyword>
<proteinExistence type="predicted"/>
<protein>
    <submittedName>
        <fullName evidence="2">Uncharacterized protein</fullName>
    </submittedName>
</protein>
<organism evidence="2 3">
    <name type="scientific">Leptospira ryugenii</name>
    <dbReference type="NCBI Taxonomy" id="1917863"/>
    <lineage>
        <taxon>Bacteria</taxon>
        <taxon>Pseudomonadati</taxon>
        <taxon>Spirochaetota</taxon>
        <taxon>Spirochaetia</taxon>
        <taxon>Leptospirales</taxon>
        <taxon>Leptospiraceae</taxon>
        <taxon>Leptospira</taxon>
    </lineage>
</organism>
<feature type="compositionally biased region" description="Basic and acidic residues" evidence="1">
    <location>
        <begin position="15"/>
        <end position="35"/>
    </location>
</feature>
<dbReference type="AlphaFoldDB" id="A0A2P2DXJ0"/>
<feature type="region of interest" description="Disordered" evidence="1">
    <location>
        <begin position="1"/>
        <end position="35"/>
    </location>
</feature>
<accession>A0A2P2DXJ0</accession>
<gene>
    <name evidence="2" type="ORF">LPTSP4_08620</name>
</gene>
<comment type="caution">
    <text evidence="2">The sequence shown here is derived from an EMBL/GenBank/DDBJ whole genome shotgun (WGS) entry which is preliminary data.</text>
</comment>
<evidence type="ECO:0000313" key="2">
    <source>
        <dbReference type="EMBL" id="GBF49351.1"/>
    </source>
</evidence>
<sequence length="49" mass="5485">MDVGMAQTRDYAPSGKRDVLRNGKAETAKDENRKDCEVSIVCEKRDKGL</sequence>
<dbReference type="EMBL" id="BFBB01000003">
    <property type="protein sequence ID" value="GBF49351.1"/>
    <property type="molecule type" value="Genomic_DNA"/>
</dbReference>
<name>A0A2P2DXJ0_9LEPT</name>
<dbReference type="Proteomes" id="UP000245133">
    <property type="component" value="Unassembled WGS sequence"/>
</dbReference>